<evidence type="ECO:0000313" key="3">
    <source>
        <dbReference type="Proteomes" id="UP000282002"/>
    </source>
</evidence>
<name>A0A3S8U4W8_9RHOB</name>
<dbReference type="Proteomes" id="UP000282002">
    <property type="component" value="Chromosome"/>
</dbReference>
<protein>
    <submittedName>
        <fullName evidence="2">CTP synthetase</fullName>
    </submittedName>
</protein>
<feature type="transmembrane region" description="Helical" evidence="1">
    <location>
        <begin position="32"/>
        <end position="53"/>
    </location>
</feature>
<keyword evidence="1" id="KW-0812">Transmembrane</keyword>
<proteinExistence type="predicted"/>
<evidence type="ECO:0000313" key="2">
    <source>
        <dbReference type="EMBL" id="AZL58641.1"/>
    </source>
</evidence>
<reference evidence="2 3" key="1">
    <citation type="submission" date="2018-12" db="EMBL/GenBank/DDBJ databases">
        <title>Complete genome sequencing of Tabrizicola sp. K13M18.</title>
        <authorList>
            <person name="Bae J.-W."/>
        </authorList>
    </citation>
    <scope>NUCLEOTIDE SEQUENCE [LARGE SCALE GENOMIC DNA]</scope>
    <source>
        <strain evidence="2 3">K13M18</strain>
    </source>
</reference>
<accession>A0A3S8U4W8</accession>
<dbReference type="OrthoDB" id="7510999at2"/>
<sequence>MRLTMILFSMIGTALAGSAVIAVLTMGYGTLWPIIGAAAAGAVLALPVSWYVAREIG</sequence>
<keyword evidence="1" id="KW-1133">Transmembrane helix</keyword>
<dbReference type="KEGG" id="taw:EI545_07200"/>
<dbReference type="AlphaFoldDB" id="A0A3S8U4W8"/>
<dbReference type="RefSeq" id="WP_125324842.1">
    <property type="nucleotide sequence ID" value="NZ_CP034328.1"/>
</dbReference>
<keyword evidence="1" id="KW-0472">Membrane</keyword>
<gene>
    <name evidence="2" type="ORF">EI545_07200</name>
</gene>
<keyword evidence="3" id="KW-1185">Reference proteome</keyword>
<evidence type="ECO:0000256" key="1">
    <source>
        <dbReference type="SAM" id="Phobius"/>
    </source>
</evidence>
<dbReference type="EMBL" id="CP034328">
    <property type="protein sequence ID" value="AZL58641.1"/>
    <property type="molecule type" value="Genomic_DNA"/>
</dbReference>
<organism evidence="2 3">
    <name type="scientific">Tabrizicola piscis</name>
    <dbReference type="NCBI Taxonomy" id="2494374"/>
    <lineage>
        <taxon>Bacteria</taxon>
        <taxon>Pseudomonadati</taxon>
        <taxon>Pseudomonadota</taxon>
        <taxon>Alphaproteobacteria</taxon>
        <taxon>Rhodobacterales</taxon>
        <taxon>Paracoccaceae</taxon>
        <taxon>Tabrizicola</taxon>
    </lineage>
</organism>